<dbReference type="Proteomes" id="UP001238540">
    <property type="component" value="Unassembled WGS sequence"/>
</dbReference>
<comment type="caution">
    <text evidence="1">The sequence shown here is derived from an EMBL/GenBank/DDBJ whole genome shotgun (WGS) entry which is preliminary data.</text>
</comment>
<name>A0ABT8C0D2_9VIBR</name>
<proteinExistence type="predicted"/>
<keyword evidence="2" id="KW-1185">Reference proteome</keyword>
<gene>
    <name evidence="1" type="ORF">QWZ16_24470</name>
</gene>
<sequence>MNQNRARIMVESGGADVFDTGFQKDLEQRFLPIYLPLEMGLLGWRIPIIHKDTAAKLQQVKTLNDVTTMSVGQGQGWGDIPILENAGFKVVTASKIEKLIKMVEGKRFDLFPLGQRKYTSS</sequence>
<dbReference type="EMBL" id="JAUFQC010000032">
    <property type="protein sequence ID" value="MDN3612723.1"/>
    <property type="molecule type" value="Genomic_DNA"/>
</dbReference>
<accession>A0ABT8C0D2</accession>
<protein>
    <submittedName>
        <fullName evidence="1">Uncharacterized protein</fullName>
    </submittedName>
</protein>
<organism evidence="1 2">
    <name type="scientific">Vibrio ostreicida</name>
    <dbReference type="NCBI Taxonomy" id="526588"/>
    <lineage>
        <taxon>Bacteria</taxon>
        <taxon>Pseudomonadati</taxon>
        <taxon>Pseudomonadota</taxon>
        <taxon>Gammaproteobacteria</taxon>
        <taxon>Vibrionales</taxon>
        <taxon>Vibrionaceae</taxon>
        <taxon>Vibrio</taxon>
    </lineage>
</organism>
<evidence type="ECO:0000313" key="2">
    <source>
        <dbReference type="Proteomes" id="UP001238540"/>
    </source>
</evidence>
<reference evidence="2" key="1">
    <citation type="journal article" date="2019" name="Int. J. Syst. Evol. Microbiol.">
        <title>The Global Catalogue of Microorganisms (GCM) 10K type strain sequencing project: providing services to taxonomists for standard genome sequencing and annotation.</title>
        <authorList>
            <consortium name="The Broad Institute Genomics Platform"/>
            <consortium name="The Broad Institute Genome Sequencing Center for Infectious Disease"/>
            <person name="Wu L."/>
            <person name="Ma J."/>
        </authorList>
    </citation>
    <scope>NUCLEOTIDE SEQUENCE [LARGE SCALE GENOMIC DNA]</scope>
    <source>
        <strain evidence="2">CECT 7398</strain>
    </source>
</reference>
<dbReference type="RefSeq" id="WP_290313471.1">
    <property type="nucleotide sequence ID" value="NZ_JAUFQC010000032.1"/>
</dbReference>
<evidence type="ECO:0000313" key="1">
    <source>
        <dbReference type="EMBL" id="MDN3612723.1"/>
    </source>
</evidence>